<protein>
    <recommendedName>
        <fullName evidence="2">Mutator-like transposase domain-containing protein</fullName>
    </recommendedName>
</protein>
<feature type="domain" description="Mutator-like transposase" evidence="2">
    <location>
        <begin position="1"/>
        <end position="374"/>
    </location>
</feature>
<keyword evidence="4" id="KW-1185">Reference proteome</keyword>
<proteinExistence type="predicted"/>
<dbReference type="EMBL" id="JAZGQO010000001">
    <property type="protein sequence ID" value="KAK6196411.1"/>
    <property type="molecule type" value="Genomic_DNA"/>
</dbReference>
<gene>
    <name evidence="3" type="ORF">SNE40_001642</name>
</gene>
<feature type="region of interest" description="Disordered" evidence="1">
    <location>
        <begin position="539"/>
        <end position="560"/>
    </location>
</feature>
<sequence length="560" mass="62626">MVEMWNSAIQLHAQGRGKACAVPNFQPISEQKWGAGWMYSVKCTKCTFISPVYKLYKEIPTGKPGRKAAAINLTLQSGLLDMPVGNTRARLLLTDLDIPPPSRSGMQTLSNQVSAKMTRLNTINMREKIEAVKSFNEKGGAVNPNIINVAVDGRYNSITIGHSKKPGQAASQAIGIACETNTKHKYILSAVMQNKLCWQGAWLRGKGFTVNCPGGHEDYTANLPVHAPLSEYDMGKSIGTELALQNVLIKYATTDGDGRSAAGIEDSLKILHPIWSVERLADPSHLAATQFRHCYNAKFSDEMFPGKTRLEKGKVKKILSQDVKARCSLIMTTLFENYCGNTEEMRKRLPKVLESTIRCYDGDCSMCRSHSVVCLGGITNNWWNRSMYLASNKVDSLNMNENDKSILSEILKIRISEAALEKTKFQTNTQKCEAINRSLSVSLPKNVNNERNAMGRLSSTILRSNDGIKSATEQKAKLLGAPLSPKTRYSLRQIERESLYHREYQTRPEVQRQALLLRGRKLREFREYKNYCAVESGYKKGHLDQPSTADDTLQDHSYSK</sequence>
<dbReference type="AlphaFoldDB" id="A0AAN8K7I7"/>
<dbReference type="Proteomes" id="UP001347796">
    <property type="component" value="Unassembled WGS sequence"/>
</dbReference>
<evidence type="ECO:0000256" key="1">
    <source>
        <dbReference type="SAM" id="MobiDB-lite"/>
    </source>
</evidence>
<dbReference type="Pfam" id="PF20700">
    <property type="entry name" value="Mutator"/>
    <property type="match status" value="1"/>
</dbReference>
<evidence type="ECO:0000313" key="3">
    <source>
        <dbReference type="EMBL" id="KAK6196411.1"/>
    </source>
</evidence>
<reference evidence="3 4" key="1">
    <citation type="submission" date="2024-01" db="EMBL/GenBank/DDBJ databases">
        <title>The genome of the rayed Mediterranean limpet Patella caerulea (Linnaeus, 1758).</title>
        <authorList>
            <person name="Anh-Thu Weber A."/>
            <person name="Halstead-Nussloch G."/>
        </authorList>
    </citation>
    <scope>NUCLEOTIDE SEQUENCE [LARGE SCALE GENOMIC DNA]</scope>
    <source>
        <strain evidence="3">AATW-2023a</strain>
        <tissue evidence="3">Whole specimen</tissue>
    </source>
</reference>
<evidence type="ECO:0000313" key="4">
    <source>
        <dbReference type="Proteomes" id="UP001347796"/>
    </source>
</evidence>
<organism evidence="3 4">
    <name type="scientific">Patella caerulea</name>
    <name type="common">Rayed Mediterranean limpet</name>
    <dbReference type="NCBI Taxonomy" id="87958"/>
    <lineage>
        <taxon>Eukaryota</taxon>
        <taxon>Metazoa</taxon>
        <taxon>Spiralia</taxon>
        <taxon>Lophotrochozoa</taxon>
        <taxon>Mollusca</taxon>
        <taxon>Gastropoda</taxon>
        <taxon>Patellogastropoda</taxon>
        <taxon>Patelloidea</taxon>
        <taxon>Patellidae</taxon>
        <taxon>Patella</taxon>
    </lineage>
</organism>
<dbReference type="InterPro" id="IPR049012">
    <property type="entry name" value="Mutator_transp_dom"/>
</dbReference>
<accession>A0AAN8K7I7</accession>
<comment type="caution">
    <text evidence="3">The sequence shown here is derived from an EMBL/GenBank/DDBJ whole genome shotgun (WGS) entry which is preliminary data.</text>
</comment>
<name>A0AAN8K7I7_PATCE</name>
<evidence type="ECO:0000259" key="2">
    <source>
        <dbReference type="Pfam" id="PF20700"/>
    </source>
</evidence>